<dbReference type="InterPro" id="IPR008979">
    <property type="entry name" value="Galactose-bd-like_sf"/>
</dbReference>
<evidence type="ECO:0000259" key="1">
    <source>
        <dbReference type="PROSITE" id="PS51175"/>
    </source>
</evidence>
<proteinExistence type="predicted"/>
<dbReference type="SUPFAM" id="SSF48208">
    <property type="entry name" value="Six-hairpin glycosidases"/>
    <property type="match status" value="1"/>
</dbReference>
<accession>A0A5J5IBI6</accession>
<name>A0A5J5IBI6_9BACT</name>
<protein>
    <submittedName>
        <fullName evidence="2">Bacterial alpha-L-rhamnosidase</fullName>
    </submittedName>
</protein>
<dbReference type="InterPro" id="IPR035396">
    <property type="entry name" value="Bac_rhamnosid6H"/>
</dbReference>
<dbReference type="Gene3D" id="2.60.420.10">
    <property type="entry name" value="Maltose phosphorylase, domain 3"/>
    <property type="match status" value="1"/>
</dbReference>
<evidence type="ECO:0000313" key="3">
    <source>
        <dbReference type="Proteomes" id="UP000326903"/>
    </source>
</evidence>
<comment type="caution">
    <text evidence="2">The sequence shown here is derived from an EMBL/GenBank/DDBJ whole genome shotgun (WGS) entry which is preliminary data.</text>
</comment>
<reference evidence="2 3" key="1">
    <citation type="submission" date="2019-09" db="EMBL/GenBank/DDBJ databases">
        <title>Draft genome sequence of Ginsengibacter sp. BR5-29.</title>
        <authorList>
            <person name="Im W.-T."/>
        </authorList>
    </citation>
    <scope>NUCLEOTIDE SEQUENCE [LARGE SCALE GENOMIC DNA]</scope>
    <source>
        <strain evidence="2 3">BR5-29</strain>
    </source>
</reference>
<dbReference type="GO" id="GO:0030246">
    <property type="term" value="F:carbohydrate binding"/>
    <property type="evidence" value="ECO:0007669"/>
    <property type="project" value="InterPro"/>
</dbReference>
<feature type="domain" description="CBM6" evidence="1">
    <location>
        <begin position="763"/>
        <end position="899"/>
    </location>
</feature>
<dbReference type="Proteomes" id="UP000326903">
    <property type="component" value="Unassembled WGS sequence"/>
</dbReference>
<dbReference type="Gene3D" id="1.50.10.10">
    <property type="match status" value="1"/>
</dbReference>
<dbReference type="InterPro" id="IPR012341">
    <property type="entry name" value="6hp_glycosidase-like_sf"/>
</dbReference>
<dbReference type="EMBL" id="VYQF01000008">
    <property type="protein sequence ID" value="KAA9036297.1"/>
    <property type="molecule type" value="Genomic_DNA"/>
</dbReference>
<dbReference type="GO" id="GO:0005975">
    <property type="term" value="P:carbohydrate metabolic process"/>
    <property type="evidence" value="ECO:0007669"/>
    <property type="project" value="InterPro"/>
</dbReference>
<dbReference type="InterPro" id="IPR005084">
    <property type="entry name" value="CBM6"/>
</dbReference>
<gene>
    <name evidence="2" type="ORF">FW778_18855</name>
</gene>
<dbReference type="InterPro" id="IPR008928">
    <property type="entry name" value="6-hairpin_glycosidase_sf"/>
</dbReference>
<keyword evidence="3" id="KW-1185">Reference proteome</keyword>
<evidence type="ECO:0000313" key="2">
    <source>
        <dbReference type="EMBL" id="KAA9036297.1"/>
    </source>
</evidence>
<dbReference type="PROSITE" id="PS51175">
    <property type="entry name" value="CBM6"/>
    <property type="match status" value="1"/>
</dbReference>
<dbReference type="SUPFAM" id="SSF49785">
    <property type="entry name" value="Galactose-binding domain-like"/>
    <property type="match status" value="1"/>
</dbReference>
<organism evidence="2 3">
    <name type="scientific">Ginsengibacter hankyongi</name>
    <dbReference type="NCBI Taxonomy" id="2607284"/>
    <lineage>
        <taxon>Bacteria</taxon>
        <taxon>Pseudomonadati</taxon>
        <taxon>Bacteroidota</taxon>
        <taxon>Chitinophagia</taxon>
        <taxon>Chitinophagales</taxon>
        <taxon>Chitinophagaceae</taxon>
        <taxon>Ginsengibacter</taxon>
    </lineage>
</organism>
<sequence>MLKLLKLLNSIHILIFCLVFTHISNAQTMSTPLYQNKKFIVYKDSIVQGKFTAKALSSTKLTSNYQSPANQFKSNDIAFKFSINGKDNEMPSGTDHHFICTATNGACETPVIKFGTQLKDNVNVKDNTYLAPNAKFVVSVDMSDVFNDFNKQGYYTTFNGNKIYKEDFKGVYIAGNSSPLIWDFDNLVNHPQLQLKDEKGNHVYSTTLVLNAQEDEKKTNANWELTKDISLYPQYKSGYPISDALYNMSLEEMIKAIEPDSTFRTGKEWAGVWTRDISYSIILSMAYMQPQVAINSLLRKVNGKKRIIQDTGTGGAWPCSTDRMIWAVAAYEVYKATGNKEWLQQAYVIIKNSIEDDEHVAYDKTTGLVRGESSFLDWREQTYPKWMQPADIYESECLGTNAVHYEANKVLAQMALLLNHQDVAAKHEAIALQIKNGINKYLWIPAKGYYAQYLYGRNYKIVSPRSEALGEALCIIWNIADSAKQKEMIANMPVTDFGTTCIYPQIPNIPPYHNDAVWPFVQTYYTWAAARAGNEKAVMQSIADIYRPAALFVTNKENLVAENGDFAGTQINSSNMLWSLSGNISLVHKVLFGIKFESNELTFHPFVPEALKGERSLDNFKYRNSILNIQMNGFGNKISSFTIDGKPTSAYVIPSTLKGTHTIHIQLSNKNTINNTINHQPVYFSLAAPVVLPDKNKLTWQPVKDAVSCSIFKNGKQIASVQTNSFNIEKNGTAEYQVMAVDKNKVTSFASEPILIADDKNVKTFEAENFALKSDSAYKGFTGERFVEISTSLNRNLSFKVTIENPGFYSIDFRYANGNGPTNTENKCAIRTLKVDNRETGTVVFPQRGKNEWSNWGYSNSVKVYLPKGKHVISLSFEDFDNNMNGIINQAMIDNLRVIMLDE</sequence>
<dbReference type="Gene3D" id="2.60.120.260">
    <property type="entry name" value="Galactose-binding domain-like"/>
    <property type="match status" value="1"/>
</dbReference>
<dbReference type="AlphaFoldDB" id="A0A5J5IBI6"/>
<dbReference type="Pfam" id="PF17389">
    <property type="entry name" value="Bac_rhamnosid6H"/>
    <property type="match status" value="1"/>
</dbReference>
<dbReference type="RefSeq" id="WP_150416420.1">
    <property type="nucleotide sequence ID" value="NZ_VYQF01000008.1"/>
</dbReference>